<keyword evidence="3" id="KW-1003">Cell membrane</keyword>
<feature type="transmembrane region" description="Helical" evidence="7">
    <location>
        <begin position="245"/>
        <end position="264"/>
    </location>
</feature>
<dbReference type="STRING" id="1520.LF65_03304"/>
<dbReference type="InterPro" id="IPR035906">
    <property type="entry name" value="MetI-like_sf"/>
</dbReference>
<gene>
    <name evidence="9" type="ORF">LF65_03304</name>
</gene>
<dbReference type="PANTHER" id="PTHR30151">
    <property type="entry name" value="ALKANE SULFONATE ABC TRANSPORTER-RELATED, MEMBRANE SUBUNIT"/>
    <property type="match status" value="1"/>
</dbReference>
<dbReference type="PANTHER" id="PTHR30151:SF38">
    <property type="entry name" value="ALIPHATIC SULFONATES TRANSPORT PERMEASE PROTEIN SSUC-RELATED"/>
    <property type="match status" value="1"/>
</dbReference>
<evidence type="ECO:0000313" key="10">
    <source>
        <dbReference type="Proteomes" id="UP000031866"/>
    </source>
</evidence>
<comment type="similarity">
    <text evidence="7">Belongs to the binding-protein-dependent transport system permease family.</text>
</comment>
<sequence length="278" mass="30985">MEKMQQETIIGIKNQNSFKKSEHNINNKTIFGYINIAILPILILTAWITATRLELFSPAILPSIPTVLDSLKSQLNSGQLIKDISVSLTRVVEGYMIAAVLGITLGVLMGISERINKFFFLTFTSIRQIPMLAWIPLIVLWFGIGESSKIIVIVIAAYFPILLNTMNGIKRTDKNLIEVGNMYKLSKWKLFTKIYFPSALPSIFVGLKLGLGISWMAVVGAEIIASSSGIGYRMNDARSLMQPEVVFVGMFAIAIIGIIMDQILTRISKKITPWENNK</sequence>
<evidence type="ECO:0000256" key="3">
    <source>
        <dbReference type="ARBA" id="ARBA00022475"/>
    </source>
</evidence>
<evidence type="ECO:0000256" key="2">
    <source>
        <dbReference type="ARBA" id="ARBA00022448"/>
    </source>
</evidence>
<evidence type="ECO:0000256" key="5">
    <source>
        <dbReference type="ARBA" id="ARBA00022989"/>
    </source>
</evidence>
<feature type="transmembrane region" description="Helical" evidence="7">
    <location>
        <begin position="30"/>
        <end position="50"/>
    </location>
</feature>
<dbReference type="SUPFAM" id="SSF161098">
    <property type="entry name" value="MetI-like"/>
    <property type="match status" value="1"/>
</dbReference>
<dbReference type="FunFam" id="1.10.3720.10:FF:000003">
    <property type="entry name" value="Aliphatic sulfonate ABC transporter permease"/>
    <property type="match status" value="1"/>
</dbReference>
<protein>
    <submittedName>
        <fullName evidence="9">ABC transporter permease</fullName>
    </submittedName>
</protein>
<dbReference type="InterPro" id="IPR000515">
    <property type="entry name" value="MetI-like"/>
</dbReference>
<dbReference type="Proteomes" id="UP000031866">
    <property type="component" value="Chromosome"/>
</dbReference>
<accession>A0A0B5QPD2</accession>
<evidence type="ECO:0000256" key="1">
    <source>
        <dbReference type="ARBA" id="ARBA00004651"/>
    </source>
</evidence>
<dbReference type="KEGG" id="cbei:LF65_03304"/>
<dbReference type="RefSeq" id="WP_041897315.1">
    <property type="nucleotide sequence ID" value="NZ_CP010086.2"/>
</dbReference>
<dbReference type="PROSITE" id="PS50928">
    <property type="entry name" value="ABC_TM1"/>
    <property type="match status" value="1"/>
</dbReference>
<evidence type="ECO:0000259" key="8">
    <source>
        <dbReference type="PROSITE" id="PS50928"/>
    </source>
</evidence>
<evidence type="ECO:0000313" key="9">
    <source>
        <dbReference type="EMBL" id="AJG99867.1"/>
    </source>
</evidence>
<keyword evidence="2 7" id="KW-0813">Transport</keyword>
<keyword evidence="4 7" id="KW-0812">Transmembrane</keyword>
<dbReference type="OrthoDB" id="9796361at2"/>
<dbReference type="Pfam" id="PF00528">
    <property type="entry name" value="BPD_transp_1"/>
    <property type="match status" value="1"/>
</dbReference>
<keyword evidence="6 7" id="KW-0472">Membrane</keyword>
<evidence type="ECO:0000256" key="6">
    <source>
        <dbReference type="ARBA" id="ARBA00023136"/>
    </source>
</evidence>
<dbReference type="GO" id="GO:0042918">
    <property type="term" value="P:alkanesulfonate transmembrane transport"/>
    <property type="evidence" value="ECO:0007669"/>
    <property type="project" value="UniProtKB-ARBA"/>
</dbReference>
<feature type="transmembrane region" description="Helical" evidence="7">
    <location>
        <begin position="150"/>
        <end position="169"/>
    </location>
</feature>
<comment type="subcellular location">
    <subcellularLocation>
        <location evidence="1 7">Cell membrane</location>
        <topology evidence="1 7">Multi-pass membrane protein</topology>
    </subcellularLocation>
</comment>
<dbReference type="CDD" id="cd06261">
    <property type="entry name" value="TM_PBP2"/>
    <property type="match status" value="1"/>
</dbReference>
<feature type="transmembrane region" description="Helical" evidence="7">
    <location>
        <begin position="213"/>
        <end position="233"/>
    </location>
</feature>
<keyword evidence="5 7" id="KW-1133">Transmembrane helix</keyword>
<feature type="transmembrane region" description="Helical" evidence="7">
    <location>
        <begin position="118"/>
        <end position="144"/>
    </location>
</feature>
<evidence type="ECO:0000256" key="4">
    <source>
        <dbReference type="ARBA" id="ARBA00022692"/>
    </source>
</evidence>
<name>A0A0B5QPD2_CLOBE</name>
<proteinExistence type="inferred from homology"/>
<feature type="transmembrane region" description="Helical" evidence="7">
    <location>
        <begin position="94"/>
        <end position="111"/>
    </location>
</feature>
<dbReference type="AlphaFoldDB" id="A0A0B5QPD2"/>
<evidence type="ECO:0000256" key="7">
    <source>
        <dbReference type="RuleBase" id="RU363032"/>
    </source>
</evidence>
<reference evidence="10" key="1">
    <citation type="submission" date="2014-12" db="EMBL/GenBank/DDBJ databases">
        <title>Genome sequence of Clostridium beijerinckii strain 59B.</title>
        <authorList>
            <person name="Little G.T."/>
            <person name="Minton N.P."/>
        </authorList>
    </citation>
    <scope>NUCLEOTIDE SEQUENCE [LARGE SCALE GENOMIC DNA]</scope>
    <source>
        <strain evidence="10">59B</strain>
    </source>
</reference>
<feature type="domain" description="ABC transmembrane type-1" evidence="8">
    <location>
        <begin position="84"/>
        <end position="268"/>
    </location>
</feature>
<dbReference type="Gene3D" id="1.10.3720.10">
    <property type="entry name" value="MetI-like"/>
    <property type="match status" value="1"/>
</dbReference>
<dbReference type="GO" id="GO:0005886">
    <property type="term" value="C:plasma membrane"/>
    <property type="evidence" value="ECO:0007669"/>
    <property type="project" value="UniProtKB-SubCell"/>
</dbReference>
<organism evidence="9 10">
    <name type="scientific">Clostridium beijerinckii</name>
    <name type="common">Clostridium MP</name>
    <dbReference type="NCBI Taxonomy" id="1520"/>
    <lineage>
        <taxon>Bacteria</taxon>
        <taxon>Bacillati</taxon>
        <taxon>Bacillota</taxon>
        <taxon>Clostridia</taxon>
        <taxon>Eubacteriales</taxon>
        <taxon>Clostridiaceae</taxon>
        <taxon>Clostridium</taxon>
    </lineage>
</organism>
<dbReference type="EMBL" id="CP010086">
    <property type="protein sequence ID" value="AJG99867.1"/>
    <property type="molecule type" value="Genomic_DNA"/>
</dbReference>